<gene>
    <name evidence="10" type="ORF">M513_02174</name>
    <name evidence="11" type="ORF">M514_02174</name>
</gene>
<comment type="function">
    <text evidence="9">Ligand for members of the frizzled family of seven transmembrane receptors.</text>
</comment>
<evidence type="ECO:0000256" key="5">
    <source>
        <dbReference type="ARBA" id="ARBA00022530"/>
    </source>
</evidence>
<dbReference type="Proteomes" id="UP000030758">
    <property type="component" value="Unassembled WGS sequence"/>
</dbReference>
<evidence type="ECO:0000256" key="7">
    <source>
        <dbReference type="ARBA" id="ARBA00023157"/>
    </source>
</evidence>
<evidence type="ECO:0000256" key="8">
    <source>
        <dbReference type="ARBA" id="ARBA00023288"/>
    </source>
</evidence>
<keyword evidence="3 9" id="KW-0217">Developmental protein</keyword>
<keyword evidence="6 9" id="KW-0879">Wnt signaling pathway</keyword>
<dbReference type="SMART" id="SM00097">
    <property type="entry name" value="WNT1"/>
    <property type="match status" value="1"/>
</dbReference>
<keyword evidence="7" id="KW-1015">Disulfide bond</keyword>
<dbReference type="CDD" id="cd13113">
    <property type="entry name" value="Wnt"/>
    <property type="match status" value="1"/>
</dbReference>
<dbReference type="PROSITE" id="PS00246">
    <property type="entry name" value="WNT1"/>
    <property type="match status" value="1"/>
</dbReference>
<evidence type="ECO:0000256" key="4">
    <source>
        <dbReference type="ARBA" id="ARBA00022525"/>
    </source>
</evidence>
<dbReference type="Proteomes" id="UP000030764">
    <property type="component" value="Unassembled WGS sequence"/>
</dbReference>
<accession>A0A085MI71</accession>
<dbReference type="GO" id="GO:0005125">
    <property type="term" value="F:cytokine activity"/>
    <property type="evidence" value="ECO:0007669"/>
    <property type="project" value="TreeGrafter"/>
</dbReference>
<dbReference type="EMBL" id="KL363191">
    <property type="protein sequence ID" value="KFD56917.1"/>
    <property type="molecule type" value="Genomic_DNA"/>
</dbReference>
<proteinExistence type="inferred from homology"/>
<dbReference type="GO" id="GO:0030182">
    <property type="term" value="P:neuron differentiation"/>
    <property type="evidence" value="ECO:0007669"/>
    <property type="project" value="TreeGrafter"/>
</dbReference>
<evidence type="ECO:0000256" key="6">
    <source>
        <dbReference type="ARBA" id="ARBA00022687"/>
    </source>
</evidence>
<dbReference type="Gene3D" id="3.30.2460.20">
    <property type="match status" value="1"/>
</dbReference>
<name>A0A085MI71_9BILA</name>
<dbReference type="InterPro" id="IPR018161">
    <property type="entry name" value="Wnt_CS"/>
</dbReference>
<dbReference type="GO" id="GO:0060070">
    <property type="term" value="P:canonical Wnt signaling pathway"/>
    <property type="evidence" value="ECO:0007669"/>
    <property type="project" value="TreeGrafter"/>
</dbReference>
<dbReference type="EMBL" id="KL367527">
    <property type="protein sequence ID" value="KFD66158.1"/>
    <property type="molecule type" value="Genomic_DNA"/>
</dbReference>
<organism evidence="10 12">
    <name type="scientific">Trichuris suis</name>
    <name type="common">pig whipworm</name>
    <dbReference type="NCBI Taxonomy" id="68888"/>
    <lineage>
        <taxon>Eukaryota</taxon>
        <taxon>Metazoa</taxon>
        <taxon>Ecdysozoa</taxon>
        <taxon>Nematoda</taxon>
        <taxon>Enoplea</taxon>
        <taxon>Dorylaimia</taxon>
        <taxon>Trichinellida</taxon>
        <taxon>Trichuridae</taxon>
        <taxon>Trichuris</taxon>
    </lineage>
</organism>
<evidence type="ECO:0000256" key="1">
    <source>
        <dbReference type="ARBA" id="ARBA00004498"/>
    </source>
</evidence>
<protein>
    <recommendedName>
        <fullName evidence="9">Protein Wnt</fullName>
    </recommendedName>
</protein>
<comment type="subcellular location">
    <subcellularLocation>
        <location evidence="1 9">Secreted</location>
        <location evidence="1 9">Extracellular space</location>
        <location evidence="1 9">Extracellular matrix</location>
    </subcellularLocation>
</comment>
<keyword evidence="4" id="KW-0964">Secreted</keyword>
<dbReference type="PRINTS" id="PR01349">
    <property type="entry name" value="WNTPROTEIN"/>
</dbReference>
<sequence>MNSSWAKKEEGCVPELLTLRRNRYLLMLCRRKPVLAKSLLSGLREAVRECQYQMKHNRWNCCFDHQPSDYTLLNDPPIVRFGYKEASFFVALSSAGAAWSVAKACANGRLASCSCNVRQESSQQAWKWGGCSYSIKYGLLNSRKLLISKPTSWNTNLMRIVYRQNLKAGRMALKKTLRKDCKCHGVSGSCQLKTCWKSPAEFREIGKHLKHKLSKAKFLLQNHSPNDSRFIGQKLRSAELVYFEHSPSYCEPLSYIRSVGTKGRVCNVRNQTHTLGDCKAICCGRGYYQQAETIFENCNCKFYWCCRVTCEKCRRTNYHQCYQLVCSSMNNRLGNAKLHPFILLPSNVRYKQPDSIVGFIGRRKALCSNGKAGHDLYIWMKLMTYSNTTMFGMFLTDEWTTI</sequence>
<evidence type="ECO:0000256" key="2">
    <source>
        <dbReference type="ARBA" id="ARBA00005683"/>
    </source>
</evidence>
<dbReference type="GO" id="GO:0045165">
    <property type="term" value="P:cell fate commitment"/>
    <property type="evidence" value="ECO:0007669"/>
    <property type="project" value="TreeGrafter"/>
</dbReference>
<dbReference type="Pfam" id="PF00110">
    <property type="entry name" value="wnt"/>
    <property type="match status" value="1"/>
</dbReference>
<keyword evidence="12" id="KW-1185">Reference proteome</keyword>
<evidence type="ECO:0000313" key="12">
    <source>
        <dbReference type="Proteomes" id="UP000030764"/>
    </source>
</evidence>
<reference evidence="10 12" key="1">
    <citation type="journal article" date="2014" name="Nat. Genet.">
        <title>Genome and transcriptome of the porcine whipworm Trichuris suis.</title>
        <authorList>
            <person name="Jex A.R."/>
            <person name="Nejsum P."/>
            <person name="Schwarz E.M."/>
            <person name="Hu L."/>
            <person name="Young N.D."/>
            <person name="Hall R.S."/>
            <person name="Korhonen P.K."/>
            <person name="Liao S."/>
            <person name="Thamsborg S."/>
            <person name="Xia J."/>
            <person name="Xu P."/>
            <person name="Wang S."/>
            <person name="Scheerlinck J.P."/>
            <person name="Hofmann A."/>
            <person name="Sternberg P.W."/>
            <person name="Wang J."/>
            <person name="Gasser R.B."/>
        </authorList>
    </citation>
    <scope>NUCLEOTIDE SEQUENCE [LARGE SCALE GENOMIC DNA]</scope>
    <source>
        <strain evidence="11">DCEP-RM93F</strain>
        <strain evidence="10">DCEP-RM93M</strain>
    </source>
</reference>
<dbReference type="InterPro" id="IPR005817">
    <property type="entry name" value="Wnt"/>
</dbReference>
<dbReference type="AlphaFoldDB" id="A0A085MI71"/>
<keyword evidence="5" id="KW-0272">Extracellular matrix</keyword>
<evidence type="ECO:0000256" key="9">
    <source>
        <dbReference type="RuleBase" id="RU003500"/>
    </source>
</evidence>
<evidence type="ECO:0000313" key="11">
    <source>
        <dbReference type="EMBL" id="KFD66158.1"/>
    </source>
</evidence>
<evidence type="ECO:0000313" key="10">
    <source>
        <dbReference type="EMBL" id="KFD56917.1"/>
    </source>
</evidence>
<keyword evidence="8" id="KW-0449">Lipoprotein</keyword>
<dbReference type="GO" id="GO:0005109">
    <property type="term" value="F:frizzled binding"/>
    <property type="evidence" value="ECO:0007669"/>
    <property type="project" value="TreeGrafter"/>
</dbReference>
<comment type="similarity">
    <text evidence="2 9">Belongs to the Wnt family.</text>
</comment>
<dbReference type="PANTHER" id="PTHR12027">
    <property type="entry name" value="WNT RELATED"/>
    <property type="match status" value="1"/>
</dbReference>
<evidence type="ECO:0000256" key="3">
    <source>
        <dbReference type="ARBA" id="ARBA00022473"/>
    </source>
</evidence>
<dbReference type="GO" id="GO:0005615">
    <property type="term" value="C:extracellular space"/>
    <property type="evidence" value="ECO:0007669"/>
    <property type="project" value="TreeGrafter"/>
</dbReference>
<dbReference type="InterPro" id="IPR043158">
    <property type="entry name" value="Wnt_C"/>
</dbReference>